<protein>
    <recommendedName>
        <fullName evidence="4">Guanylate cyclase domain-containing protein</fullName>
    </recommendedName>
</protein>
<dbReference type="SUPFAM" id="SSF55073">
    <property type="entry name" value="Nucleotide cyclase"/>
    <property type="match status" value="1"/>
</dbReference>
<keyword evidence="3" id="KW-1185">Reference proteome</keyword>
<feature type="compositionally biased region" description="Low complexity" evidence="1">
    <location>
        <begin position="217"/>
        <end position="231"/>
    </location>
</feature>
<dbReference type="Proteomes" id="UP000305238">
    <property type="component" value="Unassembled WGS sequence"/>
</dbReference>
<name>A0A5S4HJV2_9ACTN</name>
<evidence type="ECO:0008006" key="4">
    <source>
        <dbReference type="Google" id="ProtNLM"/>
    </source>
</evidence>
<feature type="region of interest" description="Disordered" evidence="1">
    <location>
        <begin position="195"/>
        <end position="248"/>
    </location>
</feature>
<feature type="compositionally biased region" description="Basic and acidic residues" evidence="1">
    <location>
        <begin position="199"/>
        <end position="208"/>
    </location>
</feature>
<dbReference type="RefSeq" id="WP_138636435.1">
    <property type="nucleotide sequence ID" value="NZ_JASWDG010000075.1"/>
</dbReference>
<dbReference type="OrthoDB" id="3424167at2"/>
<reference evidence="2 3" key="1">
    <citation type="submission" date="2019-05" db="EMBL/GenBank/DDBJ databases">
        <title>Draft genome sequence of Actinomadura geliboluensis A8036.</title>
        <authorList>
            <person name="Saricaoglu S."/>
            <person name="Isik K."/>
        </authorList>
    </citation>
    <scope>NUCLEOTIDE SEQUENCE [LARGE SCALE GENOMIC DNA]</scope>
    <source>
        <strain evidence="2 3">A8036</strain>
    </source>
</reference>
<accession>A0A5S4HJV2</accession>
<dbReference type="EMBL" id="VCKZ01000066">
    <property type="protein sequence ID" value="TMR40180.1"/>
    <property type="molecule type" value="Genomic_DNA"/>
</dbReference>
<evidence type="ECO:0000256" key="1">
    <source>
        <dbReference type="SAM" id="MobiDB-lite"/>
    </source>
</evidence>
<proteinExistence type="predicted"/>
<comment type="caution">
    <text evidence="2">The sequence shown here is derived from an EMBL/GenBank/DDBJ whole genome shotgun (WGS) entry which is preliminary data.</text>
</comment>
<dbReference type="AlphaFoldDB" id="A0A5S4HJV2"/>
<evidence type="ECO:0000313" key="2">
    <source>
        <dbReference type="EMBL" id="TMR40180.1"/>
    </source>
</evidence>
<dbReference type="InterPro" id="IPR029787">
    <property type="entry name" value="Nucleotide_cyclase"/>
</dbReference>
<gene>
    <name evidence="2" type="ORF">ETD96_12210</name>
</gene>
<sequence>MEEFRAVLVVDAEKFSAHRDAELPDVHLEIRRALTAAFEASGLGETWQKARFVESTGDGILAVLPQEAVPALVAPFARLLQDELAASAPGLRARGLRLRLRAALHVGLVDDERAAAPAISTAVIDACRLLDSRPLRDALDHSDPEVTFAVFAFSRELFTAYVEGGRTALRASQVTEVEAKVKQYAKPAYLYVPVPSGRGRPDGGEKPADPAPPPPASGTSISGITISGDDSQNAFGNTVGGDFRQERS</sequence>
<organism evidence="2 3">
    <name type="scientific">Actinomadura geliboluensis</name>
    <dbReference type="NCBI Taxonomy" id="882440"/>
    <lineage>
        <taxon>Bacteria</taxon>
        <taxon>Bacillati</taxon>
        <taxon>Actinomycetota</taxon>
        <taxon>Actinomycetes</taxon>
        <taxon>Streptosporangiales</taxon>
        <taxon>Thermomonosporaceae</taxon>
        <taxon>Actinomadura</taxon>
    </lineage>
</organism>
<evidence type="ECO:0000313" key="3">
    <source>
        <dbReference type="Proteomes" id="UP000305238"/>
    </source>
</evidence>